<keyword evidence="2" id="KW-1185">Reference proteome</keyword>
<reference evidence="1" key="2">
    <citation type="journal article" date="2020" name="Nat. Commun.">
        <title>Large-scale genome sequencing of mycorrhizal fungi provides insights into the early evolution of symbiotic traits.</title>
        <authorList>
            <person name="Miyauchi S."/>
            <person name="Kiss E."/>
            <person name="Kuo A."/>
            <person name="Drula E."/>
            <person name="Kohler A."/>
            <person name="Sanchez-Garcia M."/>
            <person name="Morin E."/>
            <person name="Andreopoulos B."/>
            <person name="Barry K.W."/>
            <person name="Bonito G."/>
            <person name="Buee M."/>
            <person name="Carver A."/>
            <person name="Chen C."/>
            <person name="Cichocki N."/>
            <person name="Clum A."/>
            <person name="Culley D."/>
            <person name="Crous P.W."/>
            <person name="Fauchery L."/>
            <person name="Girlanda M."/>
            <person name="Hayes R.D."/>
            <person name="Keri Z."/>
            <person name="LaButti K."/>
            <person name="Lipzen A."/>
            <person name="Lombard V."/>
            <person name="Magnuson J."/>
            <person name="Maillard F."/>
            <person name="Murat C."/>
            <person name="Nolan M."/>
            <person name="Ohm R.A."/>
            <person name="Pangilinan J."/>
            <person name="Pereira M.F."/>
            <person name="Perotto S."/>
            <person name="Peter M."/>
            <person name="Pfister S."/>
            <person name="Riley R."/>
            <person name="Sitrit Y."/>
            <person name="Stielow J.B."/>
            <person name="Szollosi G."/>
            <person name="Zifcakova L."/>
            <person name="Stursova M."/>
            <person name="Spatafora J.W."/>
            <person name="Tedersoo L."/>
            <person name="Vaario L.M."/>
            <person name="Yamada A."/>
            <person name="Yan M."/>
            <person name="Wang P."/>
            <person name="Xu J."/>
            <person name="Bruns T."/>
            <person name="Baldrian P."/>
            <person name="Vilgalys R."/>
            <person name="Dunand C."/>
            <person name="Henrissat B."/>
            <person name="Grigoriev I.V."/>
            <person name="Hibbett D."/>
            <person name="Nagy L.G."/>
            <person name="Martin F.M."/>
        </authorList>
    </citation>
    <scope>NUCLEOTIDE SEQUENCE</scope>
    <source>
        <strain evidence="1">P2</strain>
    </source>
</reference>
<name>A0ACB6ZVB5_THEGA</name>
<dbReference type="EMBL" id="MU117963">
    <property type="protein sequence ID" value="KAF9653755.1"/>
    <property type="molecule type" value="Genomic_DNA"/>
</dbReference>
<dbReference type="Proteomes" id="UP000886501">
    <property type="component" value="Unassembled WGS sequence"/>
</dbReference>
<evidence type="ECO:0000313" key="1">
    <source>
        <dbReference type="EMBL" id="KAF9653755.1"/>
    </source>
</evidence>
<sequence>MQGREPSMDDASSRPRTSSYRPTTSGGYYSTSQGTGYTYSNDYSIEEEEESEDEDVFAYVPPTTADQQAGVPSSILQSPGSPPNDSAEPRHVTFPAPVFDPSSPPHGSGQPSSNALSNLLLLHQQALNPPPTGVVETPPSTDSQHAVDDPYRLRRIEPQTPLSIDGHSLSQYESTKVSSRRGNLSLTSGKEKTRDGEPNYGTSSGKSHSVSRLESSPSIIDSESRAESIKMGFDFDTLGDEEDDSPFPEVRASVSNIDDPEMPAMTLRMWFIGLILCLISSALNVYYTFRSPAPSVAPLALVLVAYPIGKFLAFVIPTKTYRLPRWIGGLEFSLNPGPWNIKEHVLVYIMANVAVTPPYALNAIVVLQVYYGIAYGFGFDITLVLATQLTGFGLAGLCRRFLVWPASMVWPQNLVACTLLNTLHAEEDEETGGISRYRFFMYLFGGSFIFFFLPGFLFTALSVFSWVCWIAPRNVPVNQLFGVATGLGMSVITFDWSQVTWIGSPLMIPWWAEVHVFAGFVIFYWIMVPILYYTNTWRLAHFPISANVLYDKFGHEYNVTRVLTPQDKFDMEAYKNYSPLYLPATLAMTYLLAFTLSTCVLVHTLLYHGRTLVNGFKRMKVEKDDIHAKLMRNYPEVPDWWYGIAFITFFACAITAMEVWKTGVPIWALLLAVLLPVIYVLPSGFIYAMTGQSITLNLIAQIIPGTLLPGNPLANMVFKAYSVQTLTEATFFVQDLKLGHYIKVPPRSTFLVQLVCTCLAAFVQVGVKQWMFANIHDICTSDQKSSLTCPHNQVFFTASAIWGLVGPKRQFGPGSVYYPFLYAIIIGAFLPFPFWLWQRWHPKSRVKYISTPIVLNGVGFIPPATGINYSSWFVVGFIFQYWIRRRNFLWWSKFNYVTSAALDAGTVFCFIFIFFTLQYPKGGVTLNWWGNEVWMDTEDYKRTAFIHGPVPQT</sequence>
<evidence type="ECO:0000313" key="2">
    <source>
        <dbReference type="Proteomes" id="UP000886501"/>
    </source>
</evidence>
<gene>
    <name evidence="1" type="ORF">BDM02DRAFT_3107741</name>
</gene>
<organism evidence="1 2">
    <name type="scientific">Thelephora ganbajun</name>
    <name type="common">Ganba fungus</name>
    <dbReference type="NCBI Taxonomy" id="370292"/>
    <lineage>
        <taxon>Eukaryota</taxon>
        <taxon>Fungi</taxon>
        <taxon>Dikarya</taxon>
        <taxon>Basidiomycota</taxon>
        <taxon>Agaricomycotina</taxon>
        <taxon>Agaricomycetes</taxon>
        <taxon>Thelephorales</taxon>
        <taxon>Thelephoraceae</taxon>
        <taxon>Thelephora</taxon>
    </lineage>
</organism>
<accession>A0ACB6ZVB5</accession>
<reference evidence="1" key="1">
    <citation type="submission" date="2019-10" db="EMBL/GenBank/DDBJ databases">
        <authorList>
            <consortium name="DOE Joint Genome Institute"/>
            <person name="Kuo A."/>
            <person name="Miyauchi S."/>
            <person name="Kiss E."/>
            <person name="Drula E."/>
            <person name="Kohler A."/>
            <person name="Sanchez-Garcia M."/>
            <person name="Andreopoulos B."/>
            <person name="Barry K.W."/>
            <person name="Bonito G."/>
            <person name="Buee M."/>
            <person name="Carver A."/>
            <person name="Chen C."/>
            <person name="Cichocki N."/>
            <person name="Clum A."/>
            <person name="Culley D."/>
            <person name="Crous P.W."/>
            <person name="Fauchery L."/>
            <person name="Girlanda M."/>
            <person name="Hayes R."/>
            <person name="Keri Z."/>
            <person name="Labutti K."/>
            <person name="Lipzen A."/>
            <person name="Lombard V."/>
            <person name="Magnuson J."/>
            <person name="Maillard F."/>
            <person name="Morin E."/>
            <person name="Murat C."/>
            <person name="Nolan M."/>
            <person name="Ohm R."/>
            <person name="Pangilinan J."/>
            <person name="Pereira M."/>
            <person name="Perotto S."/>
            <person name="Peter M."/>
            <person name="Riley R."/>
            <person name="Sitrit Y."/>
            <person name="Stielow B."/>
            <person name="Szollosi G."/>
            <person name="Zifcakova L."/>
            <person name="Stursova M."/>
            <person name="Spatafora J.W."/>
            <person name="Tedersoo L."/>
            <person name="Vaario L.-M."/>
            <person name="Yamada A."/>
            <person name="Yan M."/>
            <person name="Wang P."/>
            <person name="Xu J."/>
            <person name="Bruns T."/>
            <person name="Baldrian P."/>
            <person name="Vilgalys R."/>
            <person name="Henrissat B."/>
            <person name="Grigoriev I.V."/>
            <person name="Hibbett D."/>
            <person name="Nagy L.G."/>
            <person name="Martin F.M."/>
        </authorList>
    </citation>
    <scope>NUCLEOTIDE SEQUENCE</scope>
    <source>
        <strain evidence="1">P2</strain>
    </source>
</reference>
<protein>
    <submittedName>
        <fullName evidence="1">OPT-domain-containing protein</fullName>
    </submittedName>
</protein>
<comment type="caution">
    <text evidence="1">The sequence shown here is derived from an EMBL/GenBank/DDBJ whole genome shotgun (WGS) entry which is preliminary data.</text>
</comment>
<proteinExistence type="predicted"/>